<reference evidence="7" key="1">
    <citation type="submission" date="2020-09" db="EMBL/GenBank/DDBJ databases">
        <title>Rhizobia associated with sainfoin plants.</title>
        <authorList>
            <person name="Asharfi S."/>
            <person name="Kuzmanovic N."/>
            <person name="Bunk B."/>
            <person name="Sproeer C."/>
            <person name="Becker M."/>
            <person name="Thuenen T."/>
        </authorList>
    </citation>
    <scope>NUCLEOTIDE SEQUENCE</scope>
    <source>
        <strain evidence="7">OM4</strain>
    </source>
</reference>
<dbReference type="CDD" id="cd06581">
    <property type="entry name" value="TM_PBP1_LivM_like"/>
    <property type="match status" value="1"/>
</dbReference>
<dbReference type="InterPro" id="IPR043428">
    <property type="entry name" value="LivM-like"/>
</dbReference>
<dbReference type="EMBL" id="CP062229">
    <property type="protein sequence ID" value="UVC15056.1"/>
    <property type="molecule type" value="Genomic_DNA"/>
</dbReference>
<name>A0ABY5QWH4_9HYPH</name>
<dbReference type="InterPro" id="IPR001851">
    <property type="entry name" value="ABC_transp_permease"/>
</dbReference>
<keyword evidence="5 6" id="KW-0472">Membrane</keyword>
<evidence type="ECO:0000256" key="6">
    <source>
        <dbReference type="SAM" id="Phobius"/>
    </source>
</evidence>
<feature type="transmembrane region" description="Helical" evidence="6">
    <location>
        <begin position="157"/>
        <end position="177"/>
    </location>
</feature>
<proteinExistence type="predicted"/>
<feature type="transmembrane region" description="Helical" evidence="6">
    <location>
        <begin position="7"/>
        <end position="24"/>
    </location>
</feature>
<evidence type="ECO:0000313" key="8">
    <source>
        <dbReference type="Proteomes" id="UP001058098"/>
    </source>
</evidence>
<organism evidence="7 8">
    <name type="scientific">Mesorhizobium onobrychidis</name>
    <dbReference type="NCBI Taxonomy" id="2775404"/>
    <lineage>
        <taxon>Bacteria</taxon>
        <taxon>Pseudomonadati</taxon>
        <taxon>Pseudomonadota</taxon>
        <taxon>Alphaproteobacteria</taxon>
        <taxon>Hyphomicrobiales</taxon>
        <taxon>Phyllobacteriaceae</taxon>
        <taxon>Mesorhizobium</taxon>
    </lineage>
</organism>
<evidence type="ECO:0000256" key="1">
    <source>
        <dbReference type="ARBA" id="ARBA00004651"/>
    </source>
</evidence>
<keyword evidence="2" id="KW-1003">Cell membrane</keyword>
<protein>
    <submittedName>
        <fullName evidence="7">Branched-chain amino acid ABC transporter permease</fullName>
    </submittedName>
</protein>
<feature type="transmembrane region" description="Helical" evidence="6">
    <location>
        <begin position="56"/>
        <end position="77"/>
    </location>
</feature>
<keyword evidence="4 6" id="KW-1133">Transmembrane helix</keyword>
<gene>
    <name evidence="7" type="ORF">IHQ72_31450</name>
</gene>
<keyword evidence="8" id="KW-1185">Reference proteome</keyword>
<sequence>MRSREQAALVVLAVGLLAALPLLLSSYLLFQVSLALTFAMAILGLNLLLGYGGQVCIAQGAFFACGAYTTAILASTYDINPLLTLPAAALLTSLVGVAIGLPALRLPGLQLAVVTFGIAAVVPQLLLKLDWLTGGVAGIGIDPLEKPVWFFGSEETWLYYLCAAGACLCAAVMARLVHGDSGRALRALRDNASIAASLGIDLIKTRLTVFAISSAFAGLGGGFYAILNAYVSPQAFLATRSIDILVGSILGGVSSVIGAFIGAVFVLFVPDWASEINPALGGLIYGLCLIGMILIARDGLVGLVARTVRRLLTALSNKETQPLPVQRPAQGGEHS</sequence>
<evidence type="ECO:0000256" key="5">
    <source>
        <dbReference type="ARBA" id="ARBA00023136"/>
    </source>
</evidence>
<feature type="transmembrane region" description="Helical" evidence="6">
    <location>
        <begin position="83"/>
        <end position="101"/>
    </location>
</feature>
<dbReference type="PANTHER" id="PTHR30482">
    <property type="entry name" value="HIGH-AFFINITY BRANCHED-CHAIN AMINO ACID TRANSPORT SYSTEM PERMEASE"/>
    <property type="match status" value="1"/>
</dbReference>
<keyword evidence="3 6" id="KW-0812">Transmembrane</keyword>
<evidence type="ECO:0000256" key="4">
    <source>
        <dbReference type="ARBA" id="ARBA00022989"/>
    </source>
</evidence>
<dbReference type="Pfam" id="PF02653">
    <property type="entry name" value="BPD_transp_2"/>
    <property type="match status" value="1"/>
</dbReference>
<evidence type="ECO:0000256" key="3">
    <source>
        <dbReference type="ARBA" id="ARBA00022692"/>
    </source>
</evidence>
<comment type="subcellular location">
    <subcellularLocation>
        <location evidence="1">Cell membrane</location>
        <topology evidence="1">Multi-pass membrane protein</topology>
    </subcellularLocation>
</comment>
<feature type="transmembrane region" description="Helical" evidence="6">
    <location>
        <begin position="244"/>
        <end position="269"/>
    </location>
</feature>
<feature type="transmembrane region" description="Helical" evidence="6">
    <location>
        <begin position="276"/>
        <end position="296"/>
    </location>
</feature>
<evidence type="ECO:0000313" key="7">
    <source>
        <dbReference type="EMBL" id="UVC15056.1"/>
    </source>
</evidence>
<feature type="transmembrane region" description="Helical" evidence="6">
    <location>
        <begin position="30"/>
        <end position="49"/>
    </location>
</feature>
<dbReference type="RefSeq" id="WP_258119629.1">
    <property type="nucleotide sequence ID" value="NZ_CP062229.1"/>
</dbReference>
<evidence type="ECO:0000256" key="2">
    <source>
        <dbReference type="ARBA" id="ARBA00022475"/>
    </source>
</evidence>
<feature type="transmembrane region" description="Helical" evidence="6">
    <location>
        <begin position="108"/>
        <end position="127"/>
    </location>
</feature>
<dbReference type="PANTHER" id="PTHR30482:SF20">
    <property type="entry name" value="HIGH-AFFINITY BRANCHED-CHAIN AMINO ACID TRANSPORT SYSTEM PERMEASE PROTEIN LIVM"/>
    <property type="match status" value="1"/>
</dbReference>
<dbReference type="Proteomes" id="UP001058098">
    <property type="component" value="Chromosome"/>
</dbReference>
<accession>A0ABY5QWH4</accession>
<feature type="transmembrane region" description="Helical" evidence="6">
    <location>
        <begin position="207"/>
        <end position="232"/>
    </location>
</feature>